<keyword evidence="4" id="KW-0804">Transcription</keyword>
<evidence type="ECO:0000256" key="4">
    <source>
        <dbReference type="ARBA" id="ARBA00023163"/>
    </source>
</evidence>
<dbReference type="PROSITE" id="PS50811">
    <property type="entry name" value="WRKY"/>
    <property type="match status" value="1"/>
</dbReference>
<dbReference type="GO" id="GO:0003700">
    <property type="term" value="F:DNA-binding transcription factor activity"/>
    <property type="evidence" value="ECO:0007669"/>
    <property type="project" value="InterPro"/>
</dbReference>
<keyword evidence="10" id="KW-1185">Reference proteome</keyword>
<dbReference type="Pfam" id="PF03106">
    <property type="entry name" value="WRKY"/>
    <property type="match status" value="1"/>
</dbReference>
<reference evidence="9" key="1">
    <citation type="submission" date="2022-08" db="EMBL/GenBank/DDBJ databases">
        <authorList>
            <person name="Marques A."/>
        </authorList>
    </citation>
    <scope>NUCLEOTIDE SEQUENCE</scope>
    <source>
        <strain evidence="9">RhyPub2mFocal</strain>
        <tissue evidence="9">Leaves</tissue>
    </source>
</reference>
<protein>
    <recommendedName>
        <fullName evidence="8">WRKY domain-containing protein</fullName>
    </recommendedName>
</protein>
<evidence type="ECO:0000256" key="3">
    <source>
        <dbReference type="ARBA" id="ARBA00023125"/>
    </source>
</evidence>
<keyword evidence="2" id="KW-0805">Transcription regulation</keyword>
<dbReference type="Gene3D" id="2.20.25.80">
    <property type="entry name" value="WRKY domain"/>
    <property type="match status" value="1"/>
</dbReference>
<evidence type="ECO:0000313" key="9">
    <source>
        <dbReference type="EMBL" id="KAJ4768344.1"/>
    </source>
</evidence>
<dbReference type="EMBL" id="JAMFTS010000004">
    <property type="protein sequence ID" value="KAJ4768344.1"/>
    <property type="molecule type" value="Genomic_DNA"/>
</dbReference>
<evidence type="ECO:0000256" key="5">
    <source>
        <dbReference type="ARBA" id="ARBA00023242"/>
    </source>
</evidence>
<name>A0AAV8DKB0_9POAL</name>
<dbReference type="FunFam" id="2.20.25.80:FF:000002">
    <property type="entry name" value="probable WRKY transcription factor 31"/>
    <property type="match status" value="1"/>
</dbReference>
<evidence type="ECO:0000256" key="7">
    <source>
        <dbReference type="SAM" id="MobiDB-lite"/>
    </source>
</evidence>
<evidence type="ECO:0000256" key="6">
    <source>
        <dbReference type="SAM" id="Coils"/>
    </source>
</evidence>
<feature type="region of interest" description="Disordered" evidence="7">
    <location>
        <begin position="134"/>
        <end position="189"/>
    </location>
</feature>
<feature type="coiled-coil region" evidence="6">
    <location>
        <begin position="20"/>
        <end position="54"/>
    </location>
</feature>
<evidence type="ECO:0000313" key="10">
    <source>
        <dbReference type="Proteomes" id="UP001140206"/>
    </source>
</evidence>
<keyword evidence="5" id="KW-0539">Nucleus</keyword>
<comment type="caution">
    <text evidence="9">The sequence shown here is derived from an EMBL/GenBank/DDBJ whole genome shotgun (WGS) entry which is preliminary data.</text>
</comment>
<keyword evidence="6" id="KW-0175">Coiled coil</keyword>
<accession>A0AAV8DKB0</accession>
<feature type="compositionally biased region" description="Polar residues" evidence="7">
    <location>
        <begin position="134"/>
        <end position="147"/>
    </location>
</feature>
<dbReference type="SUPFAM" id="SSF118290">
    <property type="entry name" value="WRKY DNA-binding domain"/>
    <property type="match status" value="1"/>
</dbReference>
<gene>
    <name evidence="9" type="ORF">LUZ62_078719</name>
</gene>
<proteinExistence type="predicted"/>
<dbReference type="Proteomes" id="UP001140206">
    <property type="component" value="Chromosome 4"/>
</dbReference>
<keyword evidence="3" id="KW-0238">DNA-binding</keyword>
<dbReference type="AlphaFoldDB" id="A0AAV8DKB0"/>
<sequence length="474" mass="52087">METKEAYAEEEVSITKDGLLQTMKIEIVKVREENEKLRATLGQVMKEYKSLEAHYHSIVQQKEANNNFEASKVQDQESKKHPKITILSMGEESSGTKHENSTEFTELFSKSKEKCTEVHEELVLRLDCKYNGSNSVMSENVTNPSSEDSFEAPKDKEKETWPPNKLSKKLNGEDGDEETPQPTVKRARVSVRARCDAPTMNDGCQWRKYGQKIAKGNPCPRGYYRCTVVPGCPVRKQVQRCAEDPAILITTYEGTHNHPLPAAATAMASTTSAAASMLLSGPTSSTSPFTAPYSTNHLSYTNQLSNHTADVYPSHTMYTSPSHPTITLDLTKPTPSHAAPQSPFNPYNAKTFNHNVGLLGQSYLPPGSSIVSSFPPNQSALTDTLAKAIATNPNFQSVLAAAITSYVGGQDAKSQVPRNNLSLDHELKWGEHLALGTKHNNDPNAMGVSRDFATRSSSLFMDPSAPMDKAKYLS</sequence>
<dbReference type="GO" id="GO:0005634">
    <property type="term" value="C:nucleus"/>
    <property type="evidence" value="ECO:0007669"/>
    <property type="project" value="UniProtKB-SubCell"/>
</dbReference>
<dbReference type="InterPro" id="IPR003657">
    <property type="entry name" value="WRKY_dom"/>
</dbReference>
<dbReference type="InterPro" id="IPR036576">
    <property type="entry name" value="WRKY_dom_sf"/>
</dbReference>
<dbReference type="SMART" id="SM00774">
    <property type="entry name" value="WRKY"/>
    <property type="match status" value="1"/>
</dbReference>
<evidence type="ECO:0000256" key="1">
    <source>
        <dbReference type="ARBA" id="ARBA00004123"/>
    </source>
</evidence>
<organism evidence="9 10">
    <name type="scientific">Rhynchospora pubera</name>
    <dbReference type="NCBI Taxonomy" id="906938"/>
    <lineage>
        <taxon>Eukaryota</taxon>
        <taxon>Viridiplantae</taxon>
        <taxon>Streptophyta</taxon>
        <taxon>Embryophyta</taxon>
        <taxon>Tracheophyta</taxon>
        <taxon>Spermatophyta</taxon>
        <taxon>Magnoliopsida</taxon>
        <taxon>Liliopsida</taxon>
        <taxon>Poales</taxon>
        <taxon>Cyperaceae</taxon>
        <taxon>Cyperoideae</taxon>
        <taxon>Rhynchosporeae</taxon>
        <taxon>Rhynchospora</taxon>
    </lineage>
</organism>
<evidence type="ECO:0000259" key="8">
    <source>
        <dbReference type="PROSITE" id="PS50811"/>
    </source>
</evidence>
<dbReference type="PANTHER" id="PTHR31429">
    <property type="entry name" value="WRKY TRANSCRIPTION FACTOR 36-RELATED"/>
    <property type="match status" value="1"/>
</dbReference>
<feature type="compositionally biased region" description="Basic and acidic residues" evidence="7">
    <location>
        <begin position="151"/>
        <end position="160"/>
    </location>
</feature>
<evidence type="ECO:0000256" key="2">
    <source>
        <dbReference type="ARBA" id="ARBA00023015"/>
    </source>
</evidence>
<dbReference type="InterPro" id="IPR044810">
    <property type="entry name" value="WRKY_plant"/>
</dbReference>
<feature type="domain" description="WRKY" evidence="8">
    <location>
        <begin position="195"/>
        <end position="261"/>
    </location>
</feature>
<dbReference type="GO" id="GO:0043565">
    <property type="term" value="F:sequence-specific DNA binding"/>
    <property type="evidence" value="ECO:0007669"/>
    <property type="project" value="InterPro"/>
</dbReference>
<dbReference type="PANTHER" id="PTHR31429:SF24">
    <property type="entry name" value="WRKY TRANSCRIPTION FACTOR 72-RELATED"/>
    <property type="match status" value="1"/>
</dbReference>
<comment type="subcellular location">
    <subcellularLocation>
        <location evidence="1">Nucleus</location>
    </subcellularLocation>
</comment>